<evidence type="ECO:0000313" key="3">
    <source>
        <dbReference type="Proteomes" id="UP000015100"/>
    </source>
</evidence>
<dbReference type="HOGENOM" id="CLU_1069652_0_0_1"/>
<feature type="compositionally biased region" description="Basic and acidic residues" evidence="1">
    <location>
        <begin position="14"/>
        <end position="24"/>
    </location>
</feature>
<evidence type="ECO:0000256" key="1">
    <source>
        <dbReference type="SAM" id="MobiDB-lite"/>
    </source>
</evidence>
<proteinExistence type="predicted"/>
<feature type="region of interest" description="Disordered" evidence="1">
    <location>
        <begin position="1"/>
        <end position="24"/>
    </location>
</feature>
<dbReference type="Proteomes" id="UP000015100">
    <property type="component" value="Unassembled WGS sequence"/>
</dbReference>
<sequence length="270" mass="30715">MPPKAKRPKPARPARQDKKSDVEEIPLDAKPHTALLIPELLELIVTFAAQPYPDDTPENCKKGFIDLWCNFRAVCKFWKEIIETSTSPALAALTFTTKITVKDDLPLPTLTVCPLATEFLNERLQRQNPYWVLRRYCDNGWAARCVDMFRAQTFPQRFATYPAATGMRAKATNFGTTLSKRIQRVNSYYLKQRRTVVTWDEAGQYWYFEAESEITAQNFVAFTCGVYEAGGSNCYLDGTTGHRSVVPAVRIEFLRPDEGVVGQVEIRCKV</sequence>
<name>S8AED9_DACHA</name>
<reference evidence="2 3" key="1">
    <citation type="journal article" date="2013" name="PLoS Genet.">
        <title>Genomic mechanisms accounting for the adaptation to parasitism in nematode-trapping fungi.</title>
        <authorList>
            <person name="Meerupati T."/>
            <person name="Andersson K.M."/>
            <person name="Friman E."/>
            <person name="Kumar D."/>
            <person name="Tunlid A."/>
            <person name="Ahren D."/>
        </authorList>
    </citation>
    <scope>NUCLEOTIDE SEQUENCE [LARGE SCALE GENOMIC DNA]</scope>
    <source>
        <strain evidence="2 3">CBS 200.50</strain>
    </source>
</reference>
<comment type="caution">
    <text evidence="2">The sequence shown here is derived from an EMBL/GenBank/DDBJ whole genome shotgun (WGS) entry which is preliminary data.</text>
</comment>
<protein>
    <submittedName>
        <fullName evidence="2">Uncharacterized protein</fullName>
    </submittedName>
</protein>
<evidence type="ECO:0000313" key="2">
    <source>
        <dbReference type="EMBL" id="EPS39491.1"/>
    </source>
</evidence>
<dbReference type="AlphaFoldDB" id="S8AED9"/>
<accession>S8AED9</accession>
<gene>
    <name evidence="2" type="ORF">H072_6686</name>
</gene>
<feature type="compositionally biased region" description="Basic residues" evidence="1">
    <location>
        <begin position="1"/>
        <end position="12"/>
    </location>
</feature>
<keyword evidence="3" id="KW-1185">Reference proteome</keyword>
<organism evidence="2 3">
    <name type="scientific">Dactylellina haptotyla (strain CBS 200.50)</name>
    <name type="common">Nematode-trapping fungus</name>
    <name type="synonym">Monacrosporium haptotylum</name>
    <dbReference type="NCBI Taxonomy" id="1284197"/>
    <lineage>
        <taxon>Eukaryota</taxon>
        <taxon>Fungi</taxon>
        <taxon>Dikarya</taxon>
        <taxon>Ascomycota</taxon>
        <taxon>Pezizomycotina</taxon>
        <taxon>Orbiliomycetes</taxon>
        <taxon>Orbiliales</taxon>
        <taxon>Orbiliaceae</taxon>
        <taxon>Dactylellina</taxon>
    </lineage>
</organism>
<dbReference type="EMBL" id="AQGS01000467">
    <property type="protein sequence ID" value="EPS39491.1"/>
    <property type="molecule type" value="Genomic_DNA"/>
</dbReference>
<reference evidence="3" key="2">
    <citation type="submission" date="2013-04" db="EMBL/GenBank/DDBJ databases">
        <title>Genomic mechanisms accounting for the adaptation to parasitism in nematode-trapping fungi.</title>
        <authorList>
            <person name="Ahren D.G."/>
        </authorList>
    </citation>
    <scope>NUCLEOTIDE SEQUENCE [LARGE SCALE GENOMIC DNA]</scope>
    <source>
        <strain evidence="3">CBS 200.50</strain>
    </source>
</reference>
<dbReference type="OrthoDB" id="10447996at2759"/>